<dbReference type="Proteomes" id="UP000598467">
    <property type="component" value="Unassembled WGS sequence"/>
</dbReference>
<name>A0A926S8F0_9HYPH</name>
<dbReference type="EMBL" id="JABFCZ010000038">
    <property type="protein sequence ID" value="MBD1549430.1"/>
    <property type="molecule type" value="Genomic_DNA"/>
</dbReference>
<feature type="region of interest" description="Disordered" evidence="1">
    <location>
        <begin position="1"/>
        <end position="24"/>
    </location>
</feature>
<proteinExistence type="predicted"/>
<organism evidence="2 3">
    <name type="scientific">Roseibium aggregatum</name>
    <dbReference type="NCBI Taxonomy" id="187304"/>
    <lineage>
        <taxon>Bacteria</taxon>
        <taxon>Pseudomonadati</taxon>
        <taxon>Pseudomonadota</taxon>
        <taxon>Alphaproteobacteria</taxon>
        <taxon>Hyphomicrobiales</taxon>
        <taxon>Stappiaceae</taxon>
        <taxon>Roseibium</taxon>
    </lineage>
</organism>
<comment type="caution">
    <text evidence="2">The sequence shown here is derived from an EMBL/GenBank/DDBJ whole genome shotgun (WGS) entry which is preliminary data.</text>
</comment>
<reference evidence="2" key="1">
    <citation type="submission" date="2020-05" db="EMBL/GenBank/DDBJ databases">
        <title>Identification of trans-AT polyketide cluster in two marine bacteria, producers of a novel glutaramide-containing polyketide sesbanimide D and analogs.</title>
        <authorList>
            <person name="Kacar D."/>
            <person name="Rodriguez P."/>
            <person name="Canedo L."/>
            <person name="Gonzalez E."/>
            <person name="Galan B."/>
            <person name="De La Calle F."/>
            <person name="Garcia J.L."/>
        </authorList>
    </citation>
    <scope>NUCLEOTIDE SEQUENCE</scope>
    <source>
        <strain evidence="2">PHM038</strain>
    </source>
</reference>
<evidence type="ECO:0000313" key="2">
    <source>
        <dbReference type="EMBL" id="MBD1549430.1"/>
    </source>
</evidence>
<dbReference type="PROSITE" id="PS51318">
    <property type="entry name" value="TAT"/>
    <property type="match status" value="1"/>
</dbReference>
<gene>
    <name evidence="2" type="ORF">HK439_24490</name>
</gene>
<protein>
    <submittedName>
        <fullName evidence="2">Twin-arginine translocation signal domain-containing protein</fullName>
    </submittedName>
</protein>
<dbReference type="AlphaFoldDB" id="A0A926S8F0"/>
<dbReference type="NCBIfam" id="TIGR01409">
    <property type="entry name" value="TAT_signal_seq"/>
    <property type="match status" value="1"/>
</dbReference>
<dbReference type="RefSeq" id="WP_190294121.1">
    <property type="nucleotide sequence ID" value="NZ_JABFCZ010000038.1"/>
</dbReference>
<evidence type="ECO:0000313" key="3">
    <source>
        <dbReference type="Proteomes" id="UP000598467"/>
    </source>
</evidence>
<sequence length="78" mass="8017">MPDHQKTPDHRKVAGSHKTRESVSRRGFLTAVGAGGGAAAVMAVAGPASASEADISSATAGGYSETDHVRAYYDAIRM</sequence>
<dbReference type="InterPro" id="IPR006311">
    <property type="entry name" value="TAT_signal"/>
</dbReference>
<dbReference type="InterPro" id="IPR019546">
    <property type="entry name" value="TAT_signal_bac_arc"/>
</dbReference>
<evidence type="ECO:0000256" key="1">
    <source>
        <dbReference type="SAM" id="MobiDB-lite"/>
    </source>
</evidence>
<accession>A0A926S8F0</accession>